<dbReference type="FunFam" id="1.10.10.1590:FF:000001">
    <property type="entry name" value="NADH-quinone oxidoreductase subunit E"/>
    <property type="match status" value="1"/>
</dbReference>
<dbReference type="PIRSF" id="PIRSF000216">
    <property type="entry name" value="NADH_DH_24kDa"/>
    <property type="match status" value="1"/>
</dbReference>
<feature type="binding site" evidence="7">
    <location>
        <position position="90"/>
    </location>
    <ligand>
        <name>[2Fe-2S] cluster</name>
        <dbReference type="ChEBI" id="CHEBI:190135"/>
    </ligand>
</feature>
<protein>
    <submittedName>
        <fullName evidence="8">NADH-quinone oxidoreductase subunit NuoE</fullName>
        <ecNumber evidence="8">1.6.5.11</ecNumber>
    </submittedName>
</protein>
<dbReference type="Gene3D" id="3.40.30.10">
    <property type="entry name" value="Glutaredoxin"/>
    <property type="match status" value="1"/>
</dbReference>
<dbReference type="Pfam" id="PF01257">
    <property type="entry name" value="2Fe-2S_thioredx"/>
    <property type="match status" value="1"/>
</dbReference>
<gene>
    <name evidence="8" type="primary">nuoE</name>
    <name evidence="8" type="ORF">SMC1_06260</name>
</gene>
<dbReference type="GO" id="GO:0046872">
    <property type="term" value="F:metal ion binding"/>
    <property type="evidence" value="ECO:0007669"/>
    <property type="project" value="UniProtKB-KW"/>
</dbReference>
<comment type="similarity">
    <text evidence="1">Belongs to the complex I 24 kDa subunit family.</text>
</comment>
<dbReference type="AlphaFoldDB" id="A0A398DNM0"/>
<feature type="binding site" evidence="7">
    <location>
        <position position="135"/>
    </location>
    <ligand>
        <name>[2Fe-2S] cluster</name>
        <dbReference type="ChEBI" id="CHEBI:190135"/>
    </ligand>
</feature>
<dbReference type="EMBL" id="QXIY01000028">
    <property type="protein sequence ID" value="RIE16560.1"/>
    <property type="molecule type" value="Genomic_DNA"/>
</dbReference>
<comment type="cofactor">
    <cofactor evidence="6">
        <name>[2Fe-2S] cluster</name>
        <dbReference type="ChEBI" id="CHEBI:190135"/>
    </cofactor>
</comment>
<sequence>MNLEDRLNENPELKKQFDELDVYIDEKASQQGSLINVMHRAQEIFGYLPDDVLYYVAKRLNVPRSTVYGVVTFYHFFSRVPKGRHTVSVCLGTACYVRGGSTVYDRVMKTLGIKAGETSQDRRFTLDLVRCVGACGLAPVVVIDKDTYGRMTPDKVVTLLNKYA</sequence>
<dbReference type="InterPro" id="IPR042128">
    <property type="entry name" value="NuoE_dom"/>
</dbReference>
<keyword evidence="3 7" id="KW-0479">Metal-binding</keyword>
<accession>A0A398DNM0</accession>
<dbReference type="SUPFAM" id="SSF52833">
    <property type="entry name" value="Thioredoxin-like"/>
    <property type="match status" value="1"/>
</dbReference>
<dbReference type="Gene3D" id="1.10.10.1590">
    <property type="entry name" value="NADH-quinone oxidoreductase subunit E"/>
    <property type="match status" value="1"/>
</dbReference>
<evidence type="ECO:0000313" key="9">
    <source>
        <dbReference type="Proteomes" id="UP000266113"/>
    </source>
</evidence>
<dbReference type="PANTHER" id="PTHR43342:SF2">
    <property type="entry name" value="POTENTIAL NAD-REDUCING HYDROGENASE SUBUNIT"/>
    <property type="match status" value="1"/>
</dbReference>
<feature type="binding site" evidence="7">
    <location>
        <position position="131"/>
    </location>
    <ligand>
        <name>[2Fe-2S] cluster</name>
        <dbReference type="ChEBI" id="CHEBI:190135"/>
    </ligand>
</feature>
<dbReference type="CDD" id="cd03064">
    <property type="entry name" value="TRX_Fd_NuoE"/>
    <property type="match status" value="1"/>
</dbReference>
<evidence type="ECO:0000256" key="7">
    <source>
        <dbReference type="PIRSR" id="PIRSR000216-1"/>
    </source>
</evidence>
<keyword evidence="2 7" id="KW-0001">2Fe-2S</keyword>
<evidence type="ECO:0000256" key="5">
    <source>
        <dbReference type="ARBA" id="ARBA00023014"/>
    </source>
</evidence>
<evidence type="ECO:0000256" key="2">
    <source>
        <dbReference type="ARBA" id="ARBA00022714"/>
    </source>
</evidence>
<evidence type="ECO:0000256" key="4">
    <source>
        <dbReference type="ARBA" id="ARBA00023004"/>
    </source>
</evidence>
<dbReference type="InterPro" id="IPR036249">
    <property type="entry name" value="Thioredoxin-like_sf"/>
</dbReference>
<dbReference type="EC" id="1.6.5.11" evidence="8"/>
<dbReference type="FunFam" id="3.40.30.10:FF:000015">
    <property type="entry name" value="NADH-quinone oxidoreductase subunit E"/>
    <property type="match status" value="1"/>
</dbReference>
<dbReference type="OrthoDB" id="9807941at2"/>
<reference evidence="8 9" key="1">
    <citation type="submission" date="2018-09" db="EMBL/GenBank/DDBJ databases">
        <title>Discovery and Ecogenomic Context for Candidatus Cryosericales, a Global Caldiserica Order Active in Thawing Permafrost.</title>
        <authorList>
            <person name="Martinez M.A."/>
            <person name="Woodcroft B.J."/>
            <person name="Ignacio Espinoza J.C."/>
            <person name="Zayed A."/>
            <person name="Singleton C.M."/>
            <person name="Boyd J."/>
            <person name="Li Y.-F."/>
            <person name="Purvine S."/>
            <person name="Maughan H."/>
            <person name="Hodgkins S.B."/>
            <person name="Anderson D."/>
            <person name="Sederholm M."/>
            <person name="Temperton B."/>
            <person name="Saleska S.R."/>
            <person name="Tyson G.W."/>
            <person name="Rich V.I."/>
        </authorList>
    </citation>
    <scope>NUCLEOTIDE SEQUENCE [LARGE SCALE GENOMIC DNA]</scope>
    <source>
        <strain evidence="8 9">SMC1</strain>
    </source>
</reference>
<keyword evidence="5 7" id="KW-0411">Iron-sulfur</keyword>
<keyword evidence="4 7" id="KW-0408">Iron</keyword>
<dbReference type="PANTHER" id="PTHR43342">
    <property type="entry name" value="NADH-QUINONE OXIDOREDUCTASE, E SUBUNIT"/>
    <property type="match status" value="1"/>
</dbReference>
<evidence type="ECO:0000256" key="3">
    <source>
        <dbReference type="ARBA" id="ARBA00022723"/>
    </source>
</evidence>
<organism evidence="8 9">
    <name type="scientific">Candidatus Cryosericum septentrionale</name>
    <dbReference type="NCBI Taxonomy" id="2290913"/>
    <lineage>
        <taxon>Bacteria</taxon>
        <taxon>Pseudomonadati</taxon>
        <taxon>Caldisericota/Cryosericota group</taxon>
        <taxon>Candidatus Cryosericota</taxon>
        <taxon>Candidatus Cryosericia</taxon>
        <taxon>Candidatus Cryosericales</taxon>
        <taxon>Candidatus Cryosericaceae</taxon>
        <taxon>Candidatus Cryosericum</taxon>
    </lineage>
</organism>
<keyword evidence="9" id="KW-1185">Reference proteome</keyword>
<dbReference type="GO" id="GO:0016491">
    <property type="term" value="F:oxidoreductase activity"/>
    <property type="evidence" value="ECO:0007669"/>
    <property type="project" value="UniProtKB-KW"/>
</dbReference>
<evidence type="ECO:0000256" key="6">
    <source>
        <dbReference type="ARBA" id="ARBA00034078"/>
    </source>
</evidence>
<dbReference type="InterPro" id="IPR041921">
    <property type="entry name" value="NuoE_N"/>
</dbReference>
<dbReference type="GO" id="GO:0051537">
    <property type="term" value="F:2 iron, 2 sulfur cluster binding"/>
    <property type="evidence" value="ECO:0007669"/>
    <property type="project" value="UniProtKB-KW"/>
</dbReference>
<dbReference type="NCBIfam" id="NF005722">
    <property type="entry name" value="PRK07539.1-2"/>
    <property type="match status" value="1"/>
</dbReference>
<evidence type="ECO:0000313" key="8">
    <source>
        <dbReference type="EMBL" id="RIE16560.1"/>
    </source>
</evidence>
<evidence type="ECO:0000256" key="1">
    <source>
        <dbReference type="ARBA" id="ARBA00010643"/>
    </source>
</evidence>
<comment type="caution">
    <text evidence="8">The sequence shown here is derived from an EMBL/GenBank/DDBJ whole genome shotgun (WGS) entry which is preliminary data.</text>
</comment>
<dbReference type="InterPro" id="IPR028431">
    <property type="entry name" value="NADP_DH_HndA-like"/>
</dbReference>
<dbReference type="InterPro" id="IPR002023">
    <property type="entry name" value="NuoE-like"/>
</dbReference>
<proteinExistence type="inferred from homology"/>
<dbReference type="Proteomes" id="UP000266113">
    <property type="component" value="Unassembled WGS sequence"/>
</dbReference>
<keyword evidence="8" id="KW-0560">Oxidoreductase</keyword>
<name>A0A398DNM0_9BACT</name>
<feature type="binding site" evidence="7">
    <location>
        <position position="95"/>
    </location>
    <ligand>
        <name>[2Fe-2S] cluster</name>
        <dbReference type="ChEBI" id="CHEBI:190135"/>
    </ligand>
</feature>
<comment type="cofactor">
    <cofactor evidence="7">
        <name>[2Fe-2S] cluster</name>
        <dbReference type="ChEBI" id="CHEBI:190135"/>
    </cofactor>
    <text evidence="7">Binds 1 [2Fe-2S] cluster.</text>
</comment>